<dbReference type="OrthoDB" id="7455607at2"/>
<comment type="similarity">
    <text evidence="12 14">Belongs to the TonB-dependent receptor family.</text>
</comment>
<evidence type="ECO:0000256" key="1">
    <source>
        <dbReference type="ARBA" id="ARBA00004571"/>
    </source>
</evidence>
<evidence type="ECO:0000256" key="15">
    <source>
        <dbReference type="SAM" id="SignalP"/>
    </source>
</evidence>
<protein>
    <submittedName>
        <fullName evidence="18">TonB-dependent receptor</fullName>
    </submittedName>
</protein>
<evidence type="ECO:0000256" key="9">
    <source>
        <dbReference type="ARBA" id="ARBA00023077"/>
    </source>
</evidence>
<dbReference type="PROSITE" id="PS01156">
    <property type="entry name" value="TONB_DEPENDENT_REC_2"/>
    <property type="match status" value="1"/>
</dbReference>
<evidence type="ECO:0000259" key="17">
    <source>
        <dbReference type="Pfam" id="PF07715"/>
    </source>
</evidence>
<dbReference type="GO" id="GO:0006826">
    <property type="term" value="P:iron ion transport"/>
    <property type="evidence" value="ECO:0007669"/>
    <property type="project" value="UniProtKB-KW"/>
</dbReference>
<dbReference type="EMBL" id="CP000927">
    <property type="protein sequence ID" value="ABZ69650.1"/>
    <property type="molecule type" value="Genomic_DNA"/>
</dbReference>
<dbReference type="SUPFAM" id="SSF56935">
    <property type="entry name" value="Porins"/>
    <property type="match status" value="1"/>
</dbReference>
<name>B0T6N3_CAUSK</name>
<evidence type="ECO:0000256" key="13">
    <source>
        <dbReference type="PROSITE-ProRule" id="PRU10144"/>
    </source>
</evidence>
<feature type="domain" description="TonB-dependent receptor-like beta-barrel" evidence="16">
    <location>
        <begin position="251"/>
        <end position="722"/>
    </location>
</feature>
<feature type="chain" id="PRO_5002755443" evidence="15">
    <location>
        <begin position="26"/>
        <end position="773"/>
    </location>
</feature>
<evidence type="ECO:0000313" key="18">
    <source>
        <dbReference type="EMBL" id="ABZ69650.1"/>
    </source>
</evidence>
<dbReference type="PROSITE" id="PS51257">
    <property type="entry name" value="PROKAR_LIPOPROTEIN"/>
    <property type="match status" value="1"/>
</dbReference>
<evidence type="ECO:0000256" key="6">
    <source>
        <dbReference type="ARBA" id="ARBA00022729"/>
    </source>
</evidence>
<evidence type="ECO:0000256" key="11">
    <source>
        <dbReference type="ARBA" id="ARBA00023237"/>
    </source>
</evidence>
<keyword evidence="9 14" id="KW-0798">TonB box</keyword>
<evidence type="ECO:0000256" key="12">
    <source>
        <dbReference type="PROSITE-ProRule" id="PRU01360"/>
    </source>
</evidence>
<keyword evidence="7" id="KW-0408">Iron</keyword>
<dbReference type="InterPro" id="IPR000531">
    <property type="entry name" value="Beta-barrel_TonB"/>
</dbReference>
<evidence type="ECO:0000256" key="7">
    <source>
        <dbReference type="ARBA" id="ARBA00023004"/>
    </source>
</evidence>
<feature type="domain" description="TonB-dependent receptor plug" evidence="17">
    <location>
        <begin position="54"/>
        <end position="160"/>
    </location>
</feature>
<keyword evidence="11 12" id="KW-0998">Cell outer membrane</keyword>
<evidence type="ECO:0000256" key="4">
    <source>
        <dbReference type="ARBA" id="ARBA00022496"/>
    </source>
</evidence>
<dbReference type="PROSITE" id="PS52016">
    <property type="entry name" value="TONB_DEPENDENT_REC_3"/>
    <property type="match status" value="1"/>
</dbReference>
<evidence type="ECO:0000256" key="5">
    <source>
        <dbReference type="ARBA" id="ARBA00022692"/>
    </source>
</evidence>
<dbReference type="InterPro" id="IPR036942">
    <property type="entry name" value="Beta-barrel_TonB_sf"/>
</dbReference>
<dbReference type="HOGENOM" id="CLU_008287_15_0_5"/>
<proteinExistence type="inferred from homology"/>
<dbReference type="Pfam" id="PF07715">
    <property type="entry name" value="Plug"/>
    <property type="match status" value="1"/>
</dbReference>
<evidence type="ECO:0000256" key="2">
    <source>
        <dbReference type="ARBA" id="ARBA00022448"/>
    </source>
</evidence>
<dbReference type="PANTHER" id="PTHR32552:SF81">
    <property type="entry name" value="TONB-DEPENDENT OUTER MEMBRANE RECEPTOR"/>
    <property type="match status" value="1"/>
</dbReference>
<keyword evidence="4" id="KW-0410">Iron transport</keyword>
<evidence type="ECO:0000259" key="16">
    <source>
        <dbReference type="Pfam" id="PF00593"/>
    </source>
</evidence>
<feature type="signal peptide" evidence="15">
    <location>
        <begin position="1"/>
        <end position="25"/>
    </location>
</feature>
<sequence precursor="true">MKLRNWLMVTGGASALLACASTALAQTSAGERAAASDQIEEIVVTAQRRAQSIDDVGMTLNVVSNQQLQRQGVTQASDLVKVVPGFTVATNSDGTPIYTLRGVSFNSLNIGTSPTVSVYIDEASIPFSIMTQGGLLDLERVEVLKGPQGTLYGQNATGGAINYITAQPTETLAGGVKASYSRFDTFQTEAFVSGPVTDTLNARLAVSGVRSGPWQKSATRDDELGDQRKLAARLILDWRPVEALRFNLNVNGWGDWSDTQAPQFIQAKPNAPAFASPLLNTIAPNDTSARLADWDADKTYRKNNKFYQAALRGELKISDHVQLTSLTDYTYISVHYRNDNDGSSYFVSNMENDGFARAWNQELRLSGDVVDGRLKYIVGASYQQDDSLEDNTFTGALISSQETPFGRFAAAQAHGRQANRAQAGFANVDFELTKRLTLSGGARYTEVKHDTESCTRDAGDGELAAVATQLSAYLRSLAGLPPGATIPPGGCVSTGPDLLPYHQVESFKEHNVSWRLNLNYELNPDARLYATASRGYKAGNYQVAVNSSYVSFPPVHQEELTAYEVGAKLKLLDRRLALNAAVYYYDYQDKQLLTLTQDPVFGLQFSLVNVPKSSVKGFDADITWLPVRGLTIRAATTYADSAIDKFQGFDVFGAPADLSGKAFNLTPKWIGVGDVEYRHDLSGEYEGFVGASLNYNSKTYADIAGSDVLGIGAFTLVDLRAGVSSTDGRREAMVFVKNATDKYHWSYAQPGGDSVLRYASQPRTFGITLSQHF</sequence>
<dbReference type="STRING" id="366602.Caul_0516"/>
<keyword evidence="10 12" id="KW-0472">Membrane</keyword>
<gene>
    <name evidence="18" type="ordered locus">Caul_0516</name>
</gene>
<feature type="short sequence motif" description="TonB C-terminal box" evidence="13">
    <location>
        <begin position="756"/>
        <end position="773"/>
    </location>
</feature>
<keyword evidence="8" id="KW-0406">Ion transport</keyword>
<dbReference type="AlphaFoldDB" id="B0T6N3"/>
<dbReference type="InterPro" id="IPR039426">
    <property type="entry name" value="TonB-dep_rcpt-like"/>
</dbReference>
<keyword evidence="2 12" id="KW-0813">Transport</keyword>
<dbReference type="InterPro" id="IPR010917">
    <property type="entry name" value="TonB_rcpt_CS"/>
</dbReference>
<evidence type="ECO:0000256" key="14">
    <source>
        <dbReference type="RuleBase" id="RU003357"/>
    </source>
</evidence>
<keyword evidence="6 15" id="KW-0732">Signal</keyword>
<comment type="subcellular location">
    <subcellularLocation>
        <location evidence="1 12">Cell outer membrane</location>
        <topology evidence="1 12">Multi-pass membrane protein</topology>
    </subcellularLocation>
</comment>
<reference evidence="18" key="1">
    <citation type="submission" date="2008-01" db="EMBL/GenBank/DDBJ databases">
        <title>Complete sequence of chromosome of Caulobacter sp. K31.</title>
        <authorList>
            <consortium name="US DOE Joint Genome Institute"/>
            <person name="Copeland A."/>
            <person name="Lucas S."/>
            <person name="Lapidus A."/>
            <person name="Barry K."/>
            <person name="Glavina del Rio T."/>
            <person name="Dalin E."/>
            <person name="Tice H."/>
            <person name="Pitluck S."/>
            <person name="Bruce D."/>
            <person name="Goodwin L."/>
            <person name="Thompson L.S."/>
            <person name="Brettin T."/>
            <person name="Detter J.C."/>
            <person name="Han C."/>
            <person name="Schmutz J."/>
            <person name="Larimer F."/>
            <person name="Land M."/>
            <person name="Hauser L."/>
            <person name="Kyrpides N."/>
            <person name="Kim E."/>
            <person name="Stephens C."/>
            <person name="Richardson P."/>
        </authorList>
    </citation>
    <scope>NUCLEOTIDE SEQUENCE [LARGE SCALE GENOMIC DNA]</scope>
    <source>
        <strain evidence="18">K31</strain>
    </source>
</reference>
<keyword evidence="5 12" id="KW-0812">Transmembrane</keyword>
<dbReference type="InterPro" id="IPR012910">
    <property type="entry name" value="Plug_dom"/>
</dbReference>
<accession>B0T6N3</accession>
<evidence type="ECO:0000256" key="10">
    <source>
        <dbReference type="ARBA" id="ARBA00023136"/>
    </source>
</evidence>
<keyword evidence="3 12" id="KW-1134">Transmembrane beta strand</keyword>
<evidence type="ECO:0000256" key="8">
    <source>
        <dbReference type="ARBA" id="ARBA00023065"/>
    </source>
</evidence>
<dbReference type="Gene3D" id="2.40.170.20">
    <property type="entry name" value="TonB-dependent receptor, beta-barrel domain"/>
    <property type="match status" value="1"/>
</dbReference>
<keyword evidence="18" id="KW-0675">Receptor</keyword>
<dbReference type="PANTHER" id="PTHR32552">
    <property type="entry name" value="FERRICHROME IRON RECEPTOR-RELATED"/>
    <property type="match status" value="1"/>
</dbReference>
<dbReference type="eggNOG" id="COG4773">
    <property type="taxonomic scope" value="Bacteria"/>
</dbReference>
<dbReference type="CDD" id="cd01347">
    <property type="entry name" value="ligand_gated_channel"/>
    <property type="match status" value="1"/>
</dbReference>
<dbReference type="KEGG" id="cak:Caul_0516"/>
<dbReference type="Pfam" id="PF00593">
    <property type="entry name" value="TonB_dep_Rec_b-barrel"/>
    <property type="match status" value="1"/>
</dbReference>
<evidence type="ECO:0000256" key="3">
    <source>
        <dbReference type="ARBA" id="ARBA00022452"/>
    </source>
</evidence>
<dbReference type="GO" id="GO:0009279">
    <property type="term" value="C:cell outer membrane"/>
    <property type="evidence" value="ECO:0007669"/>
    <property type="project" value="UniProtKB-SubCell"/>
</dbReference>
<organism evidence="18">
    <name type="scientific">Caulobacter sp. (strain K31)</name>
    <dbReference type="NCBI Taxonomy" id="366602"/>
    <lineage>
        <taxon>Bacteria</taxon>
        <taxon>Pseudomonadati</taxon>
        <taxon>Pseudomonadota</taxon>
        <taxon>Alphaproteobacteria</taxon>
        <taxon>Caulobacterales</taxon>
        <taxon>Caulobacteraceae</taxon>
        <taxon>Caulobacter</taxon>
    </lineage>
</organism>